<reference evidence="1" key="2">
    <citation type="submission" date="2025-09" db="UniProtKB">
        <authorList>
            <consortium name="EnsemblPlants"/>
        </authorList>
    </citation>
    <scope>IDENTIFICATION</scope>
</reference>
<name>A0ACD5YL71_AVESA</name>
<keyword evidence="2" id="KW-1185">Reference proteome</keyword>
<organism evidence="1 2">
    <name type="scientific">Avena sativa</name>
    <name type="common">Oat</name>
    <dbReference type="NCBI Taxonomy" id="4498"/>
    <lineage>
        <taxon>Eukaryota</taxon>
        <taxon>Viridiplantae</taxon>
        <taxon>Streptophyta</taxon>
        <taxon>Embryophyta</taxon>
        <taxon>Tracheophyta</taxon>
        <taxon>Spermatophyta</taxon>
        <taxon>Magnoliopsida</taxon>
        <taxon>Liliopsida</taxon>
        <taxon>Poales</taxon>
        <taxon>Poaceae</taxon>
        <taxon>BOP clade</taxon>
        <taxon>Pooideae</taxon>
        <taxon>Poodae</taxon>
        <taxon>Poeae</taxon>
        <taxon>Poeae Chloroplast Group 1 (Aveneae type)</taxon>
        <taxon>Aveninae</taxon>
        <taxon>Avena</taxon>
    </lineage>
</organism>
<proteinExistence type="predicted"/>
<reference evidence="1" key="1">
    <citation type="submission" date="2021-05" db="EMBL/GenBank/DDBJ databases">
        <authorList>
            <person name="Scholz U."/>
            <person name="Mascher M."/>
            <person name="Fiebig A."/>
        </authorList>
    </citation>
    <scope>NUCLEOTIDE SEQUENCE [LARGE SCALE GENOMIC DNA]</scope>
</reference>
<accession>A0ACD5YL71</accession>
<protein>
    <submittedName>
        <fullName evidence="1">Uncharacterized protein</fullName>
    </submittedName>
</protein>
<sequence length="223" mass="25162">MYYPDSMVRELIQGDDRSKWIAHSNHNVKCFTQEEIVRFTNNYETMLGRGAVGEVYEGVLEDKSVVAVKRFINNVKENFAKELTVHREINHKNVVRLVGYCLEENALMMVTEYIPKGNLSDVLHGDNAPISLDTRLRIAIECADALGYMHSQMYTQVIHGDIKPANILLDDGLGAKISDFGISRLVNTENTYTVHIIGSIGYMDPLFARTGRLIAKNDVYSFG</sequence>
<evidence type="ECO:0000313" key="1">
    <source>
        <dbReference type="EnsemblPlants" id="AVESA.00010b.r2.5DG0997460.1.CDS.1"/>
    </source>
</evidence>
<evidence type="ECO:0000313" key="2">
    <source>
        <dbReference type="Proteomes" id="UP001732700"/>
    </source>
</evidence>
<dbReference type="EnsemblPlants" id="AVESA.00010b.r2.5DG0997460.1">
    <property type="protein sequence ID" value="AVESA.00010b.r2.5DG0997460.1.CDS.1"/>
    <property type="gene ID" value="AVESA.00010b.r2.5DG0997460"/>
</dbReference>
<dbReference type="Proteomes" id="UP001732700">
    <property type="component" value="Chromosome 5D"/>
</dbReference>